<sequence>METASLTYGSVEYYAEIIRENSETVGHTYISTSGLVRAVLAGVVSSEAERLEHIRNVLVAADRVRAEMQASR</sequence>
<dbReference type="RefSeq" id="WP_378970201.1">
    <property type="nucleotide sequence ID" value="NZ_JBHTBJ010000013.1"/>
</dbReference>
<reference evidence="2" key="1">
    <citation type="journal article" date="2019" name="Int. J. Syst. Evol. Microbiol.">
        <title>The Global Catalogue of Microorganisms (GCM) 10K type strain sequencing project: providing services to taxonomists for standard genome sequencing and annotation.</title>
        <authorList>
            <consortium name="The Broad Institute Genomics Platform"/>
            <consortium name="The Broad Institute Genome Sequencing Center for Infectious Disease"/>
            <person name="Wu L."/>
            <person name="Ma J."/>
        </authorList>
    </citation>
    <scope>NUCLEOTIDE SEQUENCE [LARGE SCALE GENOMIC DNA]</scope>
    <source>
        <strain evidence="2">XZYJT-10</strain>
    </source>
</reference>
<evidence type="ECO:0000313" key="1">
    <source>
        <dbReference type="EMBL" id="MFC7276201.1"/>
    </source>
</evidence>
<accession>A0ABW2HTN7</accession>
<comment type="caution">
    <text evidence="1">The sequence shown here is derived from an EMBL/GenBank/DDBJ whole genome shotgun (WGS) entry which is preliminary data.</text>
</comment>
<organism evidence="1 2">
    <name type="scientific">Paractinoplanes rhizophilus</name>
    <dbReference type="NCBI Taxonomy" id="1416877"/>
    <lineage>
        <taxon>Bacteria</taxon>
        <taxon>Bacillati</taxon>
        <taxon>Actinomycetota</taxon>
        <taxon>Actinomycetes</taxon>
        <taxon>Micromonosporales</taxon>
        <taxon>Micromonosporaceae</taxon>
        <taxon>Paractinoplanes</taxon>
    </lineage>
</organism>
<evidence type="ECO:0000313" key="2">
    <source>
        <dbReference type="Proteomes" id="UP001596548"/>
    </source>
</evidence>
<proteinExistence type="predicted"/>
<dbReference type="Proteomes" id="UP001596548">
    <property type="component" value="Unassembled WGS sequence"/>
</dbReference>
<gene>
    <name evidence="1" type="ORF">ACFQS1_19590</name>
</gene>
<name>A0ABW2HTN7_9ACTN</name>
<keyword evidence="2" id="KW-1185">Reference proteome</keyword>
<dbReference type="EMBL" id="JBHTBJ010000013">
    <property type="protein sequence ID" value="MFC7276201.1"/>
    <property type="molecule type" value="Genomic_DNA"/>
</dbReference>
<protein>
    <submittedName>
        <fullName evidence="1">Uncharacterized protein</fullName>
    </submittedName>
</protein>